<evidence type="ECO:0000259" key="2">
    <source>
        <dbReference type="PROSITE" id="PS50280"/>
    </source>
</evidence>
<dbReference type="SUPFAM" id="SSF82199">
    <property type="entry name" value="SET domain"/>
    <property type="match status" value="1"/>
</dbReference>
<evidence type="ECO:0000256" key="1">
    <source>
        <dbReference type="SAM" id="MobiDB-lite"/>
    </source>
</evidence>
<sequence>MDKHGYPSPPSTPSTTSSSSRLSLSEFQLPFPELTPFDSISQRGGEQDDTTQSHELPTPGNSDHGHTNLIRKTTSLFSSQSSRSRSSDSLILNRMTATLSFDGLPFIKRCERIGHLPHFKLTLNADRKLEEQQMKVSFVPLPDDRNKAQGLAREVPGGKRGATSSGANADGASDSGIGESTGGPDGQSPPASGDSGVSTGEIEVALHVVEIFRPHGAPRPHPGRPVERDDDEYPPGPPSSPEHYRNKFFEIRKSPLAGYGAFARKDLRWGQQILVEPELFHADHVTLYDEFDKLTVGSQQAFKRMAAHCPYAGFDAVTSIFRTNSFNVGGGQAGIFLVAARFNHSCSPRNTVSYKFDEDGDHGKRRIIFTMTQDVAAGTELTITYASCREELYSQWGFVCGCGCVPLSDEEVARLAPGTNWN</sequence>
<name>A0ABR1VVE0_9PEZI</name>
<dbReference type="Proteomes" id="UP001433268">
    <property type="component" value="Unassembled WGS sequence"/>
</dbReference>
<proteinExistence type="predicted"/>
<dbReference type="PANTHER" id="PTHR47332:SF4">
    <property type="entry name" value="SET DOMAIN-CONTAINING PROTEIN 5"/>
    <property type="match status" value="1"/>
</dbReference>
<reference evidence="3 4" key="1">
    <citation type="submission" date="2023-01" db="EMBL/GenBank/DDBJ databases">
        <title>Analysis of 21 Apiospora genomes using comparative genomics revels a genus with tremendous synthesis potential of carbohydrate active enzymes and secondary metabolites.</title>
        <authorList>
            <person name="Sorensen T."/>
        </authorList>
    </citation>
    <scope>NUCLEOTIDE SEQUENCE [LARGE SCALE GENOMIC DNA]</scope>
    <source>
        <strain evidence="3 4">CBS 114990</strain>
    </source>
</reference>
<dbReference type="InterPro" id="IPR046341">
    <property type="entry name" value="SET_dom_sf"/>
</dbReference>
<feature type="compositionally biased region" description="Low complexity" evidence="1">
    <location>
        <begin position="161"/>
        <end position="176"/>
    </location>
</feature>
<protein>
    <recommendedName>
        <fullName evidence="2">SET domain-containing protein</fullName>
    </recommendedName>
</protein>
<feature type="domain" description="SET" evidence="2">
    <location>
        <begin position="247"/>
        <end position="386"/>
    </location>
</feature>
<dbReference type="EMBL" id="JAQQWN010000007">
    <property type="protein sequence ID" value="KAK8075204.1"/>
    <property type="molecule type" value="Genomic_DNA"/>
</dbReference>
<dbReference type="Gene3D" id="2.170.270.10">
    <property type="entry name" value="SET domain"/>
    <property type="match status" value="1"/>
</dbReference>
<evidence type="ECO:0000313" key="4">
    <source>
        <dbReference type="Proteomes" id="UP001433268"/>
    </source>
</evidence>
<dbReference type="RefSeq" id="XP_066666144.1">
    <property type="nucleotide sequence ID" value="XM_066814182.1"/>
</dbReference>
<dbReference type="PANTHER" id="PTHR47332">
    <property type="entry name" value="SET DOMAIN-CONTAINING PROTEIN 5"/>
    <property type="match status" value="1"/>
</dbReference>
<keyword evidence="4" id="KW-1185">Reference proteome</keyword>
<dbReference type="Pfam" id="PF00856">
    <property type="entry name" value="SET"/>
    <property type="match status" value="1"/>
</dbReference>
<dbReference type="SMART" id="SM00317">
    <property type="entry name" value="SET"/>
    <property type="match status" value="1"/>
</dbReference>
<dbReference type="GeneID" id="92047242"/>
<comment type="caution">
    <text evidence="3">The sequence shown here is derived from an EMBL/GenBank/DDBJ whole genome shotgun (WGS) entry which is preliminary data.</text>
</comment>
<dbReference type="CDD" id="cd20071">
    <property type="entry name" value="SET_SMYD"/>
    <property type="match status" value="1"/>
</dbReference>
<dbReference type="InterPro" id="IPR053185">
    <property type="entry name" value="SET_domain_protein"/>
</dbReference>
<organism evidence="3 4">
    <name type="scientific">Apiospora hydei</name>
    <dbReference type="NCBI Taxonomy" id="1337664"/>
    <lineage>
        <taxon>Eukaryota</taxon>
        <taxon>Fungi</taxon>
        <taxon>Dikarya</taxon>
        <taxon>Ascomycota</taxon>
        <taxon>Pezizomycotina</taxon>
        <taxon>Sordariomycetes</taxon>
        <taxon>Xylariomycetidae</taxon>
        <taxon>Amphisphaeriales</taxon>
        <taxon>Apiosporaceae</taxon>
        <taxon>Apiospora</taxon>
    </lineage>
</organism>
<feature type="region of interest" description="Disordered" evidence="1">
    <location>
        <begin position="1"/>
        <end position="68"/>
    </location>
</feature>
<feature type="compositionally biased region" description="Low complexity" evidence="1">
    <location>
        <begin position="13"/>
        <end position="25"/>
    </location>
</feature>
<evidence type="ECO:0000313" key="3">
    <source>
        <dbReference type="EMBL" id="KAK8075204.1"/>
    </source>
</evidence>
<feature type="region of interest" description="Disordered" evidence="1">
    <location>
        <begin position="212"/>
        <end position="244"/>
    </location>
</feature>
<dbReference type="InterPro" id="IPR001214">
    <property type="entry name" value="SET_dom"/>
</dbReference>
<feature type="region of interest" description="Disordered" evidence="1">
    <location>
        <begin position="137"/>
        <end position="198"/>
    </location>
</feature>
<gene>
    <name evidence="3" type="ORF">PG997_009867</name>
</gene>
<accession>A0ABR1VVE0</accession>
<dbReference type="PROSITE" id="PS50280">
    <property type="entry name" value="SET"/>
    <property type="match status" value="1"/>
</dbReference>